<protein>
    <recommendedName>
        <fullName evidence="3">DUF3630 family protein</fullName>
    </recommendedName>
</protein>
<evidence type="ECO:0000313" key="1">
    <source>
        <dbReference type="EMBL" id="GAA1693120.1"/>
    </source>
</evidence>
<keyword evidence="2" id="KW-1185">Reference proteome</keyword>
<dbReference type="EMBL" id="BAAANY010000019">
    <property type="protein sequence ID" value="GAA1693120.1"/>
    <property type="molecule type" value="Genomic_DNA"/>
</dbReference>
<organism evidence="1 2">
    <name type="scientific">Fodinicola feengrottensis</name>
    <dbReference type="NCBI Taxonomy" id="435914"/>
    <lineage>
        <taxon>Bacteria</taxon>
        <taxon>Bacillati</taxon>
        <taxon>Actinomycetota</taxon>
        <taxon>Actinomycetes</taxon>
        <taxon>Mycobacteriales</taxon>
        <taxon>Fodinicola</taxon>
    </lineage>
</organism>
<name>A0ABN2HTX2_9ACTN</name>
<evidence type="ECO:0008006" key="3">
    <source>
        <dbReference type="Google" id="ProtNLM"/>
    </source>
</evidence>
<accession>A0ABN2HTX2</accession>
<gene>
    <name evidence="1" type="ORF">GCM10009765_48110</name>
</gene>
<evidence type="ECO:0000313" key="2">
    <source>
        <dbReference type="Proteomes" id="UP001500618"/>
    </source>
</evidence>
<comment type="caution">
    <text evidence="1">The sequence shown here is derived from an EMBL/GenBank/DDBJ whole genome shotgun (WGS) entry which is preliminary data.</text>
</comment>
<sequence length="108" mass="12004">MVTVGQVAWGPGEHVGGPIDRIFAALRELFPALLVTRLSVKHMSDDDNVWFLSLTRNFDVQIDSRPGGNPPFLLESDRARMSTDDLVVAVETLDLWLREEVDAAEIGK</sequence>
<dbReference type="Proteomes" id="UP001500618">
    <property type="component" value="Unassembled WGS sequence"/>
</dbReference>
<proteinExistence type="predicted"/>
<reference evidence="1 2" key="1">
    <citation type="journal article" date="2019" name="Int. J. Syst. Evol. Microbiol.">
        <title>The Global Catalogue of Microorganisms (GCM) 10K type strain sequencing project: providing services to taxonomists for standard genome sequencing and annotation.</title>
        <authorList>
            <consortium name="The Broad Institute Genomics Platform"/>
            <consortium name="The Broad Institute Genome Sequencing Center for Infectious Disease"/>
            <person name="Wu L."/>
            <person name="Ma J."/>
        </authorList>
    </citation>
    <scope>NUCLEOTIDE SEQUENCE [LARGE SCALE GENOMIC DNA]</scope>
    <source>
        <strain evidence="1 2">JCM 14718</strain>
    </source>
</reference>